<feature type="transmembrane region" description="Helical" evidence="7">
    <location>
        <begin position="382"/>
        <end position="401"/>
    </location>
</feature>
<feature type="transmembrane region" description="Helical" evidence="7">
    <location>
        <begin position="151"/>
        <end position="170"/>
    </location>
</feature>
<evidence type="ECO:0000256" key="6">
    <source>
        <dbReference type="ARBA" id="ARBA00023136"/>
    </source>
</evidence>
<dbReference type="InterPro" id="IPR044566">
    <property type="entry name" value="RMV1-like"/>
</dbReference>
<evidence type="ECO:0000313" key="9">
    <source>
        <dbReference type="Proteomes" id="UP000321362"/>
    </source>
</evidence>
<feature type="transmembrane region" description="Helical" evidence="7">
    <location>
        <begin position="413"/>
        <end position="433"/>
    </location>
</feature>
<dbReference type="PANTHER" id="PTHR45826:SF2">
    <property type="entry name" value="AMINO ACID TRANSPORTER"/>
    <property type="match status" value="1"/>
</dbReference>
<dbReference type="GO" id="GO:0022857">
    <property type="term" value="F:transmembrane transporter activity"/>
    <property type="evidence" value="ECO:0007669"/>
    <property type="project" value="InterPro"/>
</dbReference>
<dbReference type="Gene3D" id="1.20.1740.10">
    <property type="entry name" value="Amino acid/polyamine transporter I"/>
    <property type="match status" value="1"/>
</dbReference>
<evidence type="ECO:0000256" key="2">
    <source>
        <dbReference type="ARBA" id="ARBA00022448"/>
    </source>
</evidence>
<proteinExistence type="predicted"/>
<evidence type="ECO:0000256" key="1">
    <source>
        <dbReference type="ARBA" id="ARBA00004651"/>
    </source>
</evidence>
<feature type="transmembrane region" description="Helical" evidence="7">
    <location>
        <begin position="42"/>
        <end position="62"/>
    </location>
</feature>
<evidence type="ECO:0000313" key="8">
    <source>
        <dbReference type="EMBL" id="QEC76985.1"/>
    </source>
</evidence>
<comment type="subcellular location">
    <subcellularLocation>
        <location evidence="1">Cell membrane</location>
        <topology evidence="1">Multi-pass membrane protein</topology>
    </subcellularLocation>
</comment>
<name>A0A5B8W1Z5_9SPHI</name>
<accession>A0A5B8W1Z5</accession>
<feature type="transmembrane region" description="Helical" evidence="7">
    <location>
        <begin position="344"/>
        <end position="362"/>
    </location>
</feature>
<evidence type="ECO:0000256" key="4">
    <source>
        <dbReference type="ARBA" id="ARBA00022692"/>
    </source>
</evidence>
<dbReference type="EMBL" id="CP042437">
    <property type="protein sequence ID" value="QEC76985.1"/>
    <property type="molecule type" value="Genomic_DNA"/>
</dbReference>
<feature type="transmembrane region" description="Helical" evidence="7">
    <location>
        <begin position="190"/>
        <end position="209"/>
    </location>
</feature>
<keyword evidence="9" id="KW-1185">Reference proteome</keyword>
<evidence type="ECO:0000256" key="3">
    <source>
        <dbReference type="ARBA" id="ARBA00022475"/>
    </source>
</evidence>
<feature type="transmembrane region" description="Helical" evidence="7">
    <location>
        <begin position="95"/>
        <end position="117"/>
    </location>
</feature>
<dbReference type="GO" id="GO:0005886">
    <property type="term" value="C:plasma membrane"/>
    <property type="evidence" value="ECO:0007669"/>
    <property type="project" value="UniProtKB-SubCell"/>
</dbReference>
<organism evidence="8 9">
    <name type="scientific">Mucilaginibacter ginsenosidivorax</name>
    <dbReference type="NCBI Taxonomy" id="862126"/>
    <lineage>
        <taxon>Bacteria</taxon>
        <taxon>Pseudomonadati</taxon>
        <taxon>Bacteroidota</taxon>
        <taxon>Sphingobacteriia</taxon>
        <taxon>Sphingobacteriales</taxon>
        <taxon>Sphingobacteriaceae</taxon>
        <taxon>Mucilaginibacter</taxon>
    </lineage>
</organism>
<dbReference type="AlphaFoldDB" id="A0A5B8W1Z5"/>
<evidence type="ECO:0000256" key="5">
    <source>
        <dbReference type="ARBA" id="ARBA00022989"/>
    </source>
</evidence>
<keyword evidence="3" id="KW-1003">Cell membrane</keyword>
<dbReference type="KEGG" id="mgk:FSB76_13910"/>
<protein>
    <submittedName>
        <fullName evidence="8">APC family permease</fullName>
    </submittedName>
</protein>
<dbReference type="Pfam" id="PF13520">
    <property type="entry name" value="AA_permease_2"/>
    <property type="match status" value="1"/>
</dbReference>
<dbReference type="PIRSF" id="PIRSF006060">
    <property type="entry name" value="AA_transporter"/>
    <property type="match status" value="1"/>
</dbReference>
<reference evidence="8 9" key="1">
    <citation type="journal article" date="2013" name="J. Microbiol.">
        <title>Mucilaginibacter ginsenosidivorax sp. nov., with ginsenoside converting activity isolated from sediment.</title>
        <authorList>
            <person name="Kim J.K."/>
            <person name="Choi T.E."/>
            <person name="Liu Q.M."/>
            <person name="Park H.Y."/>
            <person name="Yi T.H."/>
            <person name="Yoon M.H."/>
            <person name="Kim S.C."/>
            <person name="Im W.T."/>
        </authorList>
    </citation>
    <scope>NUCLEOTIDE SEQUENCE [LARGE SCALE GENOMIC DNA]</scope>
    <source>
        <strain evidence="8 9">KHI28</strain>
    </source>
</reference>
<gene>
    <name evidence="8" type="ORF">FSB76_13910</name>
</gene>
<dbReference type="OrthoDB" id="9791588at2"/>
<keyword evidence="5 7" id="KW-1133">Transmembrane helix</keyword>
<keyword evidence="4 7" id="KW-0812">Transmembrane</keyword>
<dbReference type="RefSeq" id="WP_147054276.1">
    <property type="nucleotide sequence ID" value="NZ_CP042437.1"/>
</dbReference>
<evidence type="ECO:0000256" key="7">
    <source>
        <dbReference type="SAM" id="Phobius"/>
    </source>
</evidence>
<dbReference type="Proteomes" id="UP000321362">
    <property type="component" value="Chromosome"/>
</dbReference>
<feature type="transmembrane region" description="Helical" evidence="7">
    <location>
        <begin position="318"/>
        <end position="338"/>
    </location>
</feature>
<keyword evidence="6 7" id="KW-0472">Membrane</keyword>
<dbReference type="PANTHER" id="PTHR45826">
    <property type="entry name" value="POLYAMINE TRANSPORTER PUT1"/>
    <property type="match status" value="1"/>
</dbReference>
<dbReference type="InterPro" id="IPR002293">
    <property type="entry name" value="AA/rel_permease1"/>
</dbReference>
<feature type="transmembrane region" description="Helical" evidence="7">
    <location>
        <begin position="264"/>
        <end position="297"/>
    </location>
</feature>
<feature type="transmembrane region" description="Helical" evidence="7">
    <location>
        <begin position="221"/>
        <end position="244"/>
    </location>
</feature>
<keyword evidence="2" id="KW-0813">Transport</keyword>
<sequence length="446" mass="49388">MPSPAALKKIRPIQLIAVIFFTVSGGPYGLEPLLAYAGDHAALIILLITPLLWDVPAILTVLELNSMMPVNGGYYKWVKHALGTRWGFYEGWWTWLYTFVDLAIYPVLFVMYASFFYPELAQYKIQVCLLIIWASAGLNILGIVPVGKASLFLSAIVLAPVVIVIVLAFHHHTGPLTLPAPSFKGLNFPSFGMALYTVMWNCLGWDNVTTYAEEVERPVRSYILSIIIAFTLVIVVYFFITWVAQQSGINHTKFTDEGMPALGVLIAGHWLGVVVAVGGMASSLGIYAAVLLSVSRVPHVMAQDKLLPAGINRLHKRFNTPFVSIIICSLVVSFMILWKLGELFIIDVTVYGAGLSLEYITLVKLRIKEPDRARPFKIPLGVPGLCILLMLPVLVYVIALAGTFSSEGDAVKASVFAIIALLSAEVAWQRIAFITRLKRWYKRNWS</sequence>
<feature type="transmembrane region" description="Helical" evidence="7">
    <location>
        <begin position="123"/>
        <end position="144"/>
    </location>
</feature>
<feature type="transmembrane region" description="Helical" evidence="7">
    <location>
        <begin position="12"/>
        <end position="30"/>
    </location>
</feature>